<dbReference type="PATRIC" id="fig|423471.3.peg.4556"/>
<gene>
    <name evidence="1" type="ORF">CWATWH0003_4864</name>
</gene>
<organism evidence="1 2">
    <name type="scientific">Crocosphaera watsonii WH 0003</name>
    <dbReference type="NCBI Taxonomy" id="423471"/>
    <lineage>
        <taxon>Bacteria</taxon>
        <taxon>Bacillati</taxon>
        <taxon>Cyanobacteriota</taxon>
        <taxon>Cyanophyceae</taxon>
        <taxon>Oscillatoriophycideae</taxon>
        <taxon>Chroococcales</taxon>
        <taxon>Aphanothecaceae</taxon>
        <taxon>Crocosphaera</taxon>
    </lineage>
</organism>
<dbReference type="RefSeq" id="WP_007312674.1">
    <property type="nucleotide sequence ID" value="NZ_AESD01000723.1"/>
</dbReference>
<accession>G5JBQ0</accession>
<proteinExistence type="predicted"/>
<sequence>MKQSSIPSPLSSEKIKQEIQDHLSRLSLDHLKTILDITTYLSEQESEAATQEIREIPNIMELLQTAESQVSAGHLIDWEEGEDNL</sequence>
<dbReference type="EMBL" id="AESD01000723">
    <property type="protein sequence ID" value="EHJ10391.1"/>
    <property type="molecule type" value="Genomic_DNA"/>
</dbReference>
<evidence type="ECO:0000313" key="1">
    <source>
        <dbReference type="EMBL" id="EHJ10391.1"/>
    </source>
</evidence>
<dbReference type="GeneID" id="88768229"/>
<protein>
    <submittedName>
        <fullName evidence="1">Uncharacterized protein</fullName>
    </submittedName>
</protein>
<comment type="caution">
    <text evidence="1">The sequence shown here is derived from an EMBL/GenBank/DDBJ whole genome shotgun (WGS) entry which is preliminary data.</text>
</comment>
<evidence type="ECO:0000313" key="2">
    <source>
        <dbReference type="Proteomes" id="UP000003477"/>
    </source>
</evidence>
<name>G5JBQ0_CROWT</name>
<reference evidence="1 2" key="1">
    <citation type="journal article" date="2011" name="Front. Microbiol.">
        <title>Two Strains of Crocosphaera watsonii with Highly Conserved Genomes are Distinguished by Strain-Specific Features.</title>
        <authorList>
            <person name="Bench S.R."/>
            <person name="Ilikchyan I.N."/>
            <person name="Tripp H.J."/>
            <person name="Zehr J.P."/>
        </authorList>
    </citation>
    <scope>NUCLEOTIDE SEQUENCE [LARGE SCALE GENOMIC DNA]</scope>
    <source>
        <strain evidence="1 2">WH 0003</strain>
    </source>
</reference>
<dbReference type="Proteomes" id="UP000003477">
    <property type="component" value="Unassembled WGS sequence"/>
</dbReference>
<dbReference type="AlphaFoldDB" id="G5JBQ0"/>